<evidence type="ECO:0000259" key="6">
    <source>
        <dbReference type="PROSITE" id="PS50850"/>
    </source>
</evidence>
<dbReference type="PANTHER" id="PTHR11662:SF333">
    <property type="entry name" value="D-GALACTONATE TRANSPORTER"/>
    <property type="match status" value="1"/>
</dbReference>
<evidence type="ECO:0000256" key="1">
    <source>
        <dbReference type="ARBA" id="ARBA00004141"/>
    </source>
</evidence>
<dbReference type="InterPro" id="IPR020846">
    <property type="entry name" value="MFS_dom"/>
</dbReference>
<protein>
    <submittedName>
        <fullName evidence="7">MFS transporter</fullName>
    </submittedName>
</protein>
<dbReference type="InterPro" id="IPR011701">
    <property type="entry name" value="MFS"/>
</dbReference>
<feature type="transmembrane region" description="Helical" evidence="5">
    <location>
        <begin position="235"/>
        <end position="255"/>
    </location>
</feature>
<dbReference type="Pfam" id="PF07690">
    <property type="entry name" value="MFS_1"/>
    <property type="match status" value="1"/>
</dbReference>
<dbReference type="InterPro" id="IPR000849">
    <property type="entry name" value="Sugar_P_transporter"/>
</dbReference>
<comment type="subcellular location">
    <subcellularLocation>
        <location evidence="1">Membrane</location>
        <topology evidence="1">Multi-pass membrane protein</topology>
    </subcellularLocation>
</comment>
<dbReference type="Proteomes" id="UP000249873">
    <property type="component" value="Chromosome"/>
</dbReference>
<keyword evidence="2 5" id="KW-0812">Transmembrane</keyword>
<dbReference type="KEGG" id="als:DJ013_00455"/>
<evidence type="ECO:0000256" key="2">
    <source>
        <dbReference type="ARBA" id="ARBA00022692"/>
    </source>
</evidence>
<dbReference type="RefSeq" id="WP_111369845.1">
    <property type="nucleotide sequence ID" value="NZ_CP029480.1"/>
</dbReference>
<gene>
    <name evidence="7" type="ORF">DJ013_00455</name>
</gene>
<evidence type="ECO:0000313" key="8">
    <source>
        <dbReference type="Proteomes" id="UP000249873"/>
    </source>
</evidence>
<keyword evidence="4 5" id="KW-0472">Membrane</keyword>
<feature type="domain" description="Major facilitator superfamily (MFS) profile" evidence="6">
    <location>
        <begin position="11"/>
        <end position="419"/>
    </location>
</feature>
<feature type="transmembrane region" description="Helical" evidence="5">
    <location>
        <begin position="44"/>
        <end position="60"/>
    </location>
</feature>
<organism evidence="7 8">
    <name type="scientific">Arcticibacterium luteifluviistationis</name>
    <dbReference type="NCBI Taxonomy" id="1784714"/>
    <lineage>
        <taxon>Bacteria</taxon>
        <taxon>Pseudomonadati</taxon>
        <taxon>Bacteroidota</taxon>
        <taxon>Cytophagia</taxon>
        <taxon>Cytophagales</taxon>
        <taxon>Leadbetterellaceae</taxon>
        <taxon>Arcticibacterium</taxon>
    </lineage>
</organism>
<feature type="transmembrane region" description="Helical" evidence="5">
    <location>
        <begin position="308"/>
        <end position="326"/>
    </location>
</feature>
<evidence type="ECO:0000313" key="7">
    <source>
        <dbReference type="EMBL" id="AWV96743.1"/>
    </source>
</evidence>
<feature type="transmembrane region" description="Helical" evidence="5">
    <location>
        <begin position="7"/>
        <end position="24"/>
    </location>
</feature>
<evidence type="ECO:0000256" key="4">
    <source>
        <dbReference type="ARBA" id="ARBA00023136"/>
    </source>
</evidence>
<dbReference type="Gene3D" id="1.20.1250.20">
    <property type="entry name" value="MFS general substrate transporter like domains"/>
    <property type="match status" value="2"/>
</dbReference>
<dbReference type="PIRSF" id="PIRSF002808">
    <property type="entry name" value="Hexose_phosphate_transp"/>
    <property type="match status" value="1"/>
</dbReference>
<dbReference type="SUPFAM" id="SSF103473">
    <property type="entry name" value="MFS general substrate transporter"/>
    <property type="match status" value="1"/>
</dbReference>
<dbReference type="InterPro" id="IPR036259">
    <property type="entry name" value="MFS_trans_sf"/>
</dbReference>
<dbReference type="InterPro" id="IPR050382">
    <property type="entry name" value="MFS_Na/Anion_cotransporter"/>
</dbReference>
<proteinExistence type="predicted"/>
<dbReference type="GO" id="GO:0016020">
    <property type="term" value="C:membrane"/>
    <property type="evidence" value="ECO:0007669"/>
    <property type="project" value="UniProtKB-SubCell"/>
</dbReference>
<name>A0A2Z4G6P5_9BACT</name>
<dbReference type="CDD" id="cd17319">
    <property type="entry name" value="MFS_ExuT_GudP_like"/>
    <property type="match status" value="1"/>
</dbReference>
<dbReference type="AlphaFoldDB" id="A0A2Z4G6P5"/>
<evidence type="ECO:0000256" key="5">
    <source>
        <dbReference type="SAM" id="Phobius"/>
    </source>
</evidence>
<dbReference type="OrthoDB" id="9781156at2"/>
<dbReference type="PROSITE" id="PS50850">
    <property type="entry name" value="MFS"/>
    <property type="match status" value="1"/>
</dbReference>
<accession>A0A2Z4G6P5</accession>
<feature type="transmembrane region" description="Helical" evidence="5">
    <location>
        <begin position="368"/>
        <end position="387"/>
    </location>
</feature>
<keyword evidence="3 5" id="KW-1133">Transmembrane helix</keyword>
<feature type="transmembrane region" description="Helical" evidence="5">
    <location>
        <begin position="332"/>
        <end position="356"/>
    </location>
</feature>
<feature type="transmembrane region" description="Helical" evidence="5">
    <location>
        <begin position="275"/>
        <end position="296"/>
    </location>
</feature>
<feature type="transmembrane region" description="Helical" evidence="5">
    <location>
        <begin position="165"/>
        <end position="185"/>
    </location>
</feature>
<sequence>MVKTTKVRYGILAAIFVNVVINYMDRSNISVAASLISEELNLDTIKMGFLFSAFGFAYSFSQIPGGFLADRLKIRGFYALSILLWSVATVIQGFVTGFIVLLVLRVLIGIFESPSYPMNNKIVTKWFPANERASSIAIYTSGQFIGLAFLTPVLTAIQFYFGWRALFFITGGIGILWGMIWYLFYRDPKDSKRISEAELKLIEDGGGIDDSPNADGASKFNWNHLKVVLTNRKLWGIYLGQFGLGATIIFFLTWFPKYLVDYKGMDFLQSGYMASIPFIFAFFGVLISGFISDLLVKKGSSPTFARKLPIIVGLLLSTTIVGANYVNDPFWVTFFMSIAFFGNGLASIAWVLVSLLAPKELLGLTGGVFNFIGGLSGMVVPAAIGYLVQGGDFAPAIMFVSVLALMGAASYIFLVGKVERVELG</sequence>
<dbReference type="EMBL" id="CP029480">
    <property type="protein sequence ID" value="AWV96743.1"/>
    <property type="molecule type" value="Genomic_DNA"/>
</dbReference>
<feature type="transmembrane region" description="Helical" evidence="5">
    <location>
        <begin position="393"/>
        <end position="414"/>
    </location>
</feature>
<dbReference type="PANTHER" id="PTHR11662">
    <property type="entry name" value="SOLUTE CARRIER FAMILY 17"/>
    <property type="match status" value="1"/>
</dbReference>
<reference evidence="7 8" key="1">
    <citation type="submission" date="2018-05" db="EMBL/GenBank/DDBJ databases">
        <title>Complete genome sequence of Arcticibacterium luteifluviistationis SM1504T, a cytophagaceae bacterium isolated from Arctic surface seawater.</title>
        <authorList>
            <person name="Li Y."/>
            <person name="Qin Q.-L."/>
        </authorList>
    </citation>
    <scope>NUCLEOTIDE SEQUENCE [LARGE SCALE GENOMIC DNA]</scope>
    <source>
        <strain evidence="7 8">SM1504</strain>
    </source>
</reference>
<evidence type="ECO:0000256" key="3">
    <source>
        <dbReference type="ARBA" id="ARBA00022989"/>
    </source>
</evidence>
<dbReference type="GO" id="GO:0022857">
    <property type="term" value="F:transmembrane transporter activity"/>
    <property type="evidence" value="ECO:0007669"/>
    <property type="project" value="InterPro"/>
</dbReference>
<keyword evidence="8" id="KW-1185">Reference proteome</keyword>